<evidence type="ECO:0000313" key="2">
    <source>
        <dbReference type="Proteomes" id="UP000694846"/>
    </source>
</evidence>
<dbReference type="AlphaFoldDB" id="A0A2S2QNK9"/>
<sequence length="105" mass="12233">MDELKKALKRQARIHNQNTSFVSISALNVGRRYRILDLSKVQSKFGLRLLVSLEGDNMVLKTYLPKSIKLNDSYINEFNSRDRKTNLFLIYKGTRTNGSYNIDFE</sequence>
<protein>
    <submittedName>
        <fullName evidence="3 4">Uncharacterized protein LOC112688588</fullName>
    </submittedName>
</protein>
<reference evidence="1" key="1">
    <citation type="submission" date="2018-04" db="EMBL/GenBank/DDBJ databases">
        <title>Transcriptome assembly of Sipha flava.</title>
        <authorList>
            <person name="Scully E.D."/>
            <person name="Geib S.M."/>
            <person name="Palmer N.A."/>
            <person name="Koch K."/>
            <person name="Bradshaw J."/>
            <person name="Heng-Moss T."/>
            <person name="Sarath G."/>
        </authorList>
    </citation>
    <scope>NUCLEOTIDE SEQUENCE</scope>
</reference>
<dbReference type="RefSeq" id="XP_025417646.1">
    <property type="nucleotide sequence ID" value="XM_025561861.1"/>
</dbReference>
<evidence type="ECO:0000313" key="4">
    <source>
        <dbReference type="RefSeq" id="XP_025417646.1"/>
    </source>
</evidence>
<reference evidence="3 4" key="2">
    <citation type="submission" date="2025-04" db="UniProtKB">
        <authorList>
            <consortium name="RefSeq"/>
        </authorList>
    </citation>
    <scope>IDENTIFICATION</scope>
    <source>
        <tissue evidence="3 4">Whole body</tissue>
    </source>
</reference>
<name>A0A2S2QNK9_9HEMI</name>
<dbReference type="RefSeq" id="XP_025417645.1">
    <property type="nucleotide sequence ID" value="XM_025561860.1"/>
</dbReference>
<accession>A0A2S2QNK9</accession>
<gene>
    <name evidence="3 4" type="primary">LOC112688588</name>
    <name evidence="1" type="ORF">g.93</name>
</gene>
<dbReference type="EMBL" id="GGMS01010091">
    <property type="protein sequence ID" value="MBY79294.1"/>
    <property type="molecule type" value="Transcribed_RNA"/>
</dbReference>
<proteinExistence type="predicted"/>
<dbReference type="GeneID" id="112688588"/>
<evidence type="ECO:0000313" key="1">
    <source>
        <dbReference type="EMBL" id="MBY79294.1"/>
    </source>
</evidence>
<dbReference type="OrthoDB" id="6596452at2759"/>
<organism evidence="1">
    <name type="scientific">Sipha flava</name>
    <name type="common">yellow sugarcane aphid</name>
    <dbReference type="NCBI Taxonomy" id="143950"/>
    <lineage>
        <taxon>Eukaryota</taxon>
        <taxon>Metazoa</taxon>
        <taxon>Ecdysozoa</taxon>
        <taxon>Arthropoda</taxon>
        <taxon>Hexapoda</taxon>
        <taxon>Insecta</taxon>
        <taxon>Pterygota</taxon>
        <taxon>Neoptera</taxon>
        <taxon>Paraneoptera</taxon>
        <taxon>Hemiptera</taxon>
        <taxon>Sternorrhyncha</taxon>
        <taxon>Aphidomorpha</taxon>
        <taxon>Aphidoidea</taxon>
        <taxon>Aphididae</taxon>
        <taxon>Sipha</taxon>
    </lineage>
</organism>
<evidence type="ECO:0000313" key="3">
    <source>
        <dbReference type="RefSeq" id="XP_025417645.1"/>
    </source>
</evidence>
<keyword evidence="2" id="KW-1185">Reference proteome</keyword>
<dbReference type="Proteomes" id="UP000694846">
    <property type="component" value="Unplaced"/>
</dbReference>